<dbReference type="Gene3D" id="1.10.533.10">
    <property type="entry name" value="Death Domain, Fas"/>
    <property type="match status" value="2"/>
</dbReference>
<feature type="domain" description="Pyrin" evidence="1">
    <location>
        <begin position="1"/>
        <end position="89"/>
    </location>
</feature>
<dbReference type="GeneTree" id="ENSGT01150000287449"/>
<feature type="domain" description="Pyrin" evidence="1">
    <location>
        <begin position="110"/>
        <end position="177"/>
    </location>
</feature>
<reference evidence="2 3" key="1">
    <citation type="journal article" date="2021" name="G3 (Bethesda)">
        <title>Improved contiguity of the threespine stickleback genome using long-read sequencing.</title>
        <authorList>
            <person name="Nath S."/>
            <person name="Shaw D.E."/>
            <person name="White M.A."/>
        </authorList>
    </citation>
    <scope>NUCLEOTIDE SEQUENCE [LARGE SCALE GENOMIC DNA]</scope>
    <source>
        <strain evidence="2 3">Lake Benthic</strain>
    </source>
</reference>
<dbReference type="AlphaFoldDB" id="G3Q7J6"/>
<proteinExistence type="predicted"/>
<dbReference type="Bgee" id="ENSGACG00000019561">
    <property type="expression patterns" value="Expressed in pharyngeal gill and 10 other cell types or tissues"/>
</dbReference>
<dbReference type="InParanoid" id="G3Q7J6"/>
<name>G3Q7J6_GASAC</name>
<dbReference type="SMART" id="SM01289">
    <property type="entry name" value="PYRIN"/>
    <property type="match status" value="2"/>
</dbReference>
<dbReference type="PROSITE" id="PS50824">
    <property type="entry name" value="DAPIN"/>
    <property type="match status" value="2"/>
</dbReference>
<dbReference type="CDD" id="cd08321">
    <property type="entry name" value="Pyrin_ASC-like"/>
    <property type="match status" value="1"/>
</dbReference>
<keyword evidence="3" id="KW-1185">Reference proteome</keyword>
<reference evidence="2" key="2">
    <citation type="submission" date="2025-08" db="UniProtKB">
        <authorList>
            <consortium name="Ensembl"/>
        </authorList>
    </citation>
    <scope>IDENTIFICATION</scope>
</reference>
<sequence length="195" mass="22426">MSVKKLLLEVLENLVQDDFKRFKLHLTEVGVEGFEPIYKSRLENADRTDTVGTIVKSYGEQVAVKITVEVLKLIGNCDAAEKLRNEYKGICFKINSVTSYLLLLRGSNTFKWHLTDVVLEGFEPISKSRLENADRIDTVTRILERYDEQRAVKITVDVLKLIGNYYAAEKLDNKYKGLLFLNEYIYKSNTAKSDF</sequence>
<dbReference type="SUPFAM" id="SSF47986">
    <property type="entry name" value="DEATH domain"/>
    <property type="match status" value="2"/>
</dbReference>
<protein>
    <recommendedName>
        <fullName evidence="1">Pyrin domain-containing protein</fullName>
    </recommendedName>
</protein>
<reference evidence="2" key="3">
    <citation type="submission" date="2025-09" db="UniProtKB">
        <authorList>
            <consortium name="Ensembl"/>
        </authorList>
    </citation>
    <scope>IDENTIFICATION</scope>
</reference>
<evidence type="ECO:0000313" key="3">
    <source>
        <dbReference type="Proteomes" id="UP000007635"/>
    </source>
</evidence>
<dbReference type="InterPro" id="IPR004020">
    <property type="entry name" value="DAPIN"/>
</dbReference>
<dbReference type="InterPro" id="IPR011029">
    <property type="entry name" value="DEATH-like_dom_sf"/>
</dbReference>
<dbReference type="OMA" id="WNITINK"/>
<evidence type="ECO:0000313" key="2">
    <source>
        <dbReference type="Ensembl" id="ENSGACP00000025856.2"/>
    </source>
</evidence>
<accession>G3Q7J6</accession>
<dbReference type="Ensembl" id="ENSGACT00000025907.2">
    <property type="protein sequence ID" value="ENSGACP00000025856.2"/>
    <property type="gene ID" value="ENSGACG00000019561.2"/>
</dbReference>
<dbReference type="STRING" id="69293.ENSGACP00000025856"/>
<evidence type="ECO:0000259" key="1">
    <source>
        <dbReference type="PROSITE" id="PS50824"/>
    </source>
</evidence>
<dbReference type="Pfam" id="PF02758">
    <property type="entry name" value="PYRIN"/>
    <property type="match status" value="2"/>
</dbReference>
<organism evidence="2 3">
    <name type="scientific">Gasterosteus aculeatus aculeatus</name>
    <name type="common">three-spined stickleback</name>
    <dbReference type="NCBI Taxonomy" id="481459"/>
    <lineage>
        <taxon>Eukaryota</taxon>
        <taxon>Metazoa</taxon>
        <taxon>Chordata</taxon>
        <taxon>Craniata</taxon>
        <taxon>Vertebrata</taxon>
        <taxon>Euteleostomi</taxon>
        <taxon>Actinopterygii</taxon>
        <taxon>Neopterygii</taxon>
        <taxon>Teleostei</taxon>
        <taxon>Neoteleostei</taxon>
        <taxon>Acanthomorphata</taxon>
        <taxon>Eupercaria</taxon>
        <taxon>Perciformes</taxon>
        <taxon>Cottioidei</taxon>
        <taxon>Gasterosteales</taxon>
        <taxon>Gasterosteidae</taxon>
        <taxon>Gasterosteus</taxon>
    </lineage>
</organism>
<dbReference type="Proteomes" id="UP000007635">
    <property type="component" value="Chromosome IX"/>
</dbReference>